<organism evidence="1 2">
    <name type="scientific">Trichinella zimbabwensis</name>
    <dbReference type="NCBI Taxonomy" id="268475"/>
    <lineage>
        <taxon>Eukaryota</taxon>
        <taxon>Metazoa</taxon>
        <taxon>Ecdysozoa</taxon>
        <taxon>Nematoda</taxon>
        <taxon>Enoplea</taxon>
        <taxon>Dorylaimia</taxon>
        <taxon>Trichinellida</taxon>
        <taxon>Trichinellidae</taxon>
        <taxon>Trichinella</taxon>
    </lineage>
</organism>
<name>A0A0V1H0D6_9BILA</name>
<dbReference type="Proteomes" id="UP000055024">
    <property type="component" value="Unassembled WGS sequence"/>
</dbReference>
<keyword evidence="2" id="KW-1185">Reference proteome</keyword>
<gene>
    <name evidence="1" type="ORF">T11_4857</name>
</gene>
<protein>
    <submittedName>
        <fullName evidence="1">Uncharacterized protein</fullName>
    </submittedName>
</protein>
<dbReference type="AlphaFoldDB" id="A0A0V1H0D6"/>
<dbReference type="EMBL" id="JYDP01000174">
    <property type="protein sequence ID" value="KRZ04029.1"/>
    <property type="molecule type" value="Genomic_DNA"/>
</dbReference>
<dbReference type="OrthoDB" id="5918257at2759"/>
<proteinExistence type="predicted"/>
<evidence type="ECO:0000313" key="1">
    <source>
        <dbReference type="EMBL" id="KRZ04029.1"/>
    </source>
</evidence>
<evidence type="ECO:0000313" key="2">
    <source>
        <dbReference type="Proteomes" id="UP000055024"/>
    </source>
</evidence>
<comment type="caution">
    <text evidence="1">The sequence shown here is derived from an EMBL/GenBank/DDBJ whole genome shotgun (WGS) entry which is preliminary data.</text>
</comment>
<accession>A0A0V1H0D6</accession>
<reference evidence="1 2" key="1">
    <citation type="submission" date="2015-01" db="EMBL/GenBank/DDBJ databases">
        <title>Evolution of Trichinella species and genotypes.</title>
        <authorList>
            <person name="Korhonen P.K."/>
            <person name="Edoardo P."/>
            <person name="Giuseppe L.R."/>
            <person name="Gasser R.B."/>
        </authorList>
    </citation>
    <scope>NUCLEOTIDE SEQUENCE [LARGE SCALE GENOMIC DNA]</scope>
    <source>
        <strain evidence="1">ISS1029</strain>
    </source>
</reference>
<sequence>MKIKMSMSNELLSHSEAHSCLKVAFKWMEQQKEFSATQLMLMTHIWDVAAKKLSSFKQKLFTYYIEYDAN</sequence>